<dbReference type="Proteomes" id="UP000037460">
    <property type="component" value="Unassembled WGS sequence"/>
</dbReference>
<accession>A0A0M0K5D3</accession>
<dbReference type="SUPFAM" id="SSF51905">
    <property type="entry name" value="FAD/NAD(P)-binding domain"/>
    <property type="match status" value="1"/>
</dbReference>
<dbReference type="PANTHER" id="PTHR43014">
    <property type="entry name" value="MERCURIC REDUCTASE"/>
    <property type="match status" value="1"/>
</dbReference>
<protein>
    <submittedName>
        <fullName evidence="2">Mercuric reductase</fullName>
    </submittedName>
</protein>
<name>A0A0M0K5D3_9EUKA</name>
<dbReference type="InterPro" id="IPR023753">
    <property type="entry name" value="FAD/NAD-binding_dom"/>
</dbReference>
<dbReference type="GO" id="GO:0003955">
    <property type="term" value="F:NAD(P)H dehydrogenase (quinone) activity"/>
    <property type="evidence" value="ECO:0007669"/>
    <property type="project" value="TreeGrafter"/>
</dbReference>
<gene>
    <name evidence="2" type="ORF">Ctob_010219</name>
</gene>
<dbReference type="PANTHER" id="PTHR43014:SF2">
    <property type="entry name" value="MERCURIC REDUCTASE"/>
    <property type="match status" value="1"/>
</dbReference>
<dbReference type="OrthoDB" id="434305at2759"/>
<keyword evidence="3" id="KW-1185">Reference proteome</keyword>
<evidence type="ECO:0000259" key="1">
    <source>
        <dbReference type="Pfam" id="PF07992"/>
    </source>
</evidence>
<comment type="caution">
    <text evidence="2">The sequence shown here is derived from an EMBL/GenBank/DDBJ whole genome shotgun (WGS) entry which is preliminary data.</text>
</comment>
<evidence type="ECO:0000313" key="2">
    <source>
        <dbReference type="EMBL" id="KOO33593.1"/>
    </source>
</evidence>
<proteinExistence type="predicted"/>
<feature type="domain" description="FAD/NAD(P)-binding" evidence="1">
    <location>
        <begin position="266"/>
        <end position="362"/>
    </location>
</feature>
<reference evidence="3" key="1">
    <citation type="journal article" date="2015" name="PLoS Genet.">
        <title>Genome Sequence and Transcriptome Analyses of Chrysochromulina tobin: Metabolic Tools for Enhanced Algal Fitness in the Prominent Order Prymnesiales (Haptophyceae).</title>
        <authorList>
            <person name="Hovde B.T."/>
            <person name="Deodato C.R."/>
            <person name="Hunsperger H.M."/>
            <person name="Ryken S.A."/>
            <person name="Yost W."/>
            <person name="Jha R.K."/>
            <person name="Patterson J."/>
            <person name="Monnat R.J. Jr."/>
            <person name="Barlow S.B."/>
            <person name="Starkenburg S.R."/>
            <person name="Cattolico R.A."/>
        </authorList>
    </citation>
    <scope>NUCLEOTIDE SEQUENCE</scope>
    <source>
        <strain evidence="3">CCMP291</strain>
    </source>
</reference>
<dbReference type="EMBL" id="JWZX01001479">
    <property type="protein sequence ID" value="KOO33593.1"/>
    <property type="molecule type" value="Genomic_DNA"/>
</dbReference>
<evidence type="ECO:0000313" key="3">
    <source>
        <dbReference type="Proteomes" id="UP000037460"/>
    </source>
</evidence>
<dbReference type="Pfam" id="PF07992">
    <property type="entry name" value="Pyr_redox_2"/>
    <property type="match status" value="1"/>
</dbReference>
<dbReference type="GO" id="GO:0050660">
    <property type="term" value="F:flavin adenine dinucleotide binding"/>
    <property type="evidence" value="ECO:0007669"/>
    <property type="project" value="TreeGrafter"/>
</dbReference>
<dbReference type="Gene3D" id="3.50.50.60">
    <property type="entry name" value="FAD/NAD(P)-binding domain"/>
    <property type="match status" value="2"/>
</dbReference>
<organism evidence="2 3">
    <name type="scientific">Chrysochromulina tobinii</name>
    <dbReference type="NCBI Taxonomy" id="1460289"/>
    <lineage>
        <taxon>Eukaryota</taxon>
        <taxon>Haptista</taxon>
        <taxon>Haptophyta</taxon>
        <taxon>Prymnesiophyceae</taxon>
        <taxon>Prymnesiales</taxon>
        <taxon>Chrysochromulinaceae</taxon>
        <taxon>Chrysochromulina</taxon>
    </lineage>
</organism>
<dbReference type="InterPro" id="IPR036188">
    <property type="entry name" value="FAD/NAD-bd_sf"/>
</dbReference>
<dbReference type="PRINTS" id="PR00411">
    <property type="entry name" value="PNDRDTASEI"/>
</dbReference>
<sequence length="372" mass="39988">MMAEPPALSPPAPGAAPVTQRFKVVSDGLSATISLEAKWLAKPFAQAVVQTVVLKLNKRPNVEPVAVESLEGIEIDGEQVALPGASTTVAEVVPPMAQLVRLTFGETPPHQMRFVVHAGTIEITITLDAKFMRKSFTEAVVKPFVTMYNKRSALPVTADECVAVLVDDDEVKYRPGSYRAEAAVRSAYQFLGRYPSHVELFFSAEAVAARTKPRSTHERPHEALRYKVHVPSPAELQQSVKELVLDHQELHAADAPADAHEGTVGAGADVYQGRGRFVGRDAVSVNGRTLRFRKAVIATGGRASVPLATTPGLASAPYVTNATLYNLTKLPPRLVILGAGVVAMEMAQAFSIFGSKVTVLVRSKVQQAINEP</sequence>
<dbReference type="AlphaFoldDB" id="A0A0M0K5D3"/>